<reference evidence="2" key="1">
    <citation type="submission" date="2011-02" db="EMBL/GenBank/DDBJ databases">
        <title>The complete sequence of chromosome of Deinococcus proteolyticus DSM 20540.</title>
        <authorList>
            <consortium name="US DOE Joint Genome Institute (JGI-PGF)"/>
            <person name="Lucas S."/>
            <person name="Copeland A."/>
            <person name="Lapidus A."/>
            <person name="Bruce D."/>
            <person name="Goodwin L."/>
            <person name="Pitluck S."/>
            <person name="Kyrpides N."/>
            <person name="Mavromatis K."/>
            <person name="Pagani I."/>
            <person name="Ivanova N."/>
            <person name="Ovchinnikova G."/>
            <person name="Zeytun A."/>
            <person name="Detter J.C."/>
            <person name="Han C."/>
            <person name="Land M."/>
            <person name="Hauser L."/>
            <person name="Markowitz V."/>
            <person name="Cheng J.-F."/>
            <person name="Hugenholtz P."/>
            <person name="Woyke T."/>
            <person name="Wu D."/>
            <person name="Pukall R."/>
            <person name="Steenblock K."/>
            <person name="Brambilla E."/>
            <person name="Klenk H.-P."/>
            <person name="Eisen J.A."/>
        </authorList>
    </citation>
    <scope>NUCLEOTIDE SEQUENCE [LARGE SCALE GENOMIC DNA]</scope>
    <source>
        <strain evidence="2">ATCC 35074 / DSM 20540 / JCM 6276 / NBRC 101906 / NCIMB 13154 / VKM Ac-1939 / CCM 2703 / MRP</strain>
    </source>
</reference>
<dbReference type="EMBL" id="CP002536">
    <property type="protein sequence ID" value="ADY26639.1"/>
    <property type="molecule type" value="Genomic_DNA"/>
</dbReference>
<keyword evidence="2" id="KW-1185">Reference proteome</keyword>
<dbReference type="RefSeq" id="WP_013615247.1">
    <property type="nucleotide sequence ID" value="NC_015161.1"/>
</dbReference>
<organism evidence="1 2">
    <name type="scientific">Deinococcus proteolyticus (strain ATCC 35074 / DSM 20540 / JCM 6276 / NBRC 101906 / NCIMB 13154 / VKM Ac-1939 / CCM 2703 / MRP)</name>
    <dbReference type="NCBI Taxonomy" id="693977"/>
    <lineage>
        <taxon>Bacteria</taxon>
        <taxon>Thermotogati</taxon>
        <taxon>Deinococcota</taxon>
        <taxon>Deinococci</taxon>
        <taxon>Deinococcales</taxon>
        <taxon>Deinococcaceae</taxon>
        <taxon>Deinococcus</taxon>
    </lineage>
</organism>
<gene>
    <name evidence="1" type="ordered locus">Deipr_1501</name>
</gene>
<protein>
    <submittedName>
        <fullName evidence="1">Uncharacterized protein</fullName>
    </submittedName>
</protein>
<dbReference type="AlphaFoldDB" id="F0RJZ3"/>
<name>F0RJZ3_DEIPM</name>
<dbReference type="HOGENOM" id="CLU_144224_0_0_0"/>
<reference evidence="1 2" key="2">
    <citation type="journal article" date="2012" name="Stand. Genomic Sci.">
        <title>Complete genome sequence of the orange-red pigmented, radioresistant Deinococcus proteolyticus type strain (MRP(T)).</title>
        <authorList>
            <person name="Copeland A."/>
            <person name="Zeytun A."/>
            <person name="Yassawong M."/>
            <person name="Nolan M."/>
            <person name="Lucas S."/>
            <person name="Hammon N."/>
            <person name="Deshpande S."/>
            <person name="Cheng J.F."/>
            <person name="Han C."/>
            <person name="Tapia R."/>
            <person name="Goodwin L.A."/>
            <person name="Pitluck S."/>
            <person name="Mavromatis K."/>
            <person name="Liolios K."/>
            <person name="Pagani I."/>
            <person name="Ivanova N."/>
            <person name="Mikhailova N."/>
            <person name="Pati A."/>
            <person name="Chen A."/>
            <person name="Palaniappan K."/>
            <person name="Land M."/>
            <person name="Hauser L."/>
            <person name="Jeffries C.D."/>
            <person name="Brambilla E.M."/>
            <person name="Rohde M."/>
            <person name="Sikorski J."/>
            <person name="Pukall R."/>
            <person name="Goker M."/>
            <person name="Detter J.C."/>
            <person name="Woyke T."/>
            <person name="Bristow J."/>
            <person name="Eisen J.A."/>
            <person name="Markowitz V."/>
            <person name="Hugenholtz P."/>
            <person name="Kyrpides N.C."/>
            <person name="Klenk H.P."/>
            <person name="Lapidus A."/>
        </authorList>
    </citation>
    <scope>NUCLEOTIDE SEQUENCE [LARGE SCALE GENOMIC DNA]</scope>
    <source>
        <strain evidence="2">ATCC 35074 / DSM 20540 / JCM 6276 / NBRC 101906 / NCIMB 13154 / VKM Ac-1939 / CCM 2703 / MRP</strain>
    </source>
</reference>
<dbReference type="KEGG" id="dpt:Deipr_1501"/>
<dbReference type="Proteomes" id="UP000007718">
    <property type="component" value="Chromosome"/>
</dbReference>
<dbReference type="STRING" id="693977.Deipr_1501"/>
<accession>F0RJZ3</accession>
<evidence type="ECO:0000313" key="1">
    <source>
        <dbReference type="EMBL" id="ADY26639.1"/>
    </source>
</evidence>
<dbReference type="OrthoDB" id="72132at2"/>
<evidence type="ECO:0000313" key="2">
    <source>
        <dbReference type="Proteomes" id="UP000007718"/>
    </source>
</evidence>
<proteinExistence type="predicted"/>
<sequence>MLESSPGEFAHTYAQYAAYGQLLPRPEGSFLLEFVSGDLALYLFDRCGPYSLTGPARVLIHGLIDPEITGVEVSAPAAPWAEAVGRSSVRGVGRVIAQTPRATIVDAGLPLVLSFPARPPYTPGCWTLPAEPGDWLRFTTAAPLHGYLIESLPD</sequence>